<dbReference type="InterPro" id="IPR027417">
    <property type="entry name" value="P-loop_NTPase"/>
</dbReference>
<evidence type="ECO:0008006" key="4">
    <source>
        <dbReference type="Google" id="ProtNLM"/>
    </source>
</evidence>
<keyword evidence="1" id="KW-0812">Transmembrane</keyword>
<dbReference type="RefSeq" id="WP_117002468.1">
    <property type="nucleotide sequence ID" value="NZ_BMJS01000012.1"/>
</dbReference>
<dbReference type="Gene3D" id="3.40.50.300">
    <property type="entry name" value="P-loop containing nucleotide triphosphate hydrolases"/>
    <property type="match status" value="1"/>
</dbReference>
<protein>
    <recommendedName>
        <fullName evidence="4">KAP NTPase domain-containing protein</fullName>
    </recommendedName>
</protein>
<dbReference type="SUPFAM" id="SSF52540">
    <property type="entry name" value="P-loop containing nucleoside triphosphate hydrolases"/>
    <property type="match status" value="1"/>
</dbReference>
<evidence type="ECO:0000313" key="3">
    <source>
        <dbReference type="Proteomes" id="UP000636949"/>
    </source>
</evidence>
<dbReference type="OrthoDB" id="88903at2"/>
<evidence type="ECO:0000256" key="1">
    <source>
        <dbReference type="SAM" id="Phobius"/>
    </source>
</evidence>
<keyword evidence="3" id="KW-1185">Reference proteome</keyword>
<organism evidence="2 3">
    <name type="scientific">Cysteiniphilum litorale</name>
    <dbReference type="NCBI Taxonomy" id="2056700"/>
    <lineage>
        <taxon>Bacteria</taxon>
        <taxon>Pseudomonadati</taxon>
        <taxon>Pseudomonadota</taxon>
        <taxon>Gammaproteobacteria</taxon>
        <taxon>Thiotrichales</taxon>
        <taxon>Fastidiosibacteraceae</taxon>
        <taxon>Cysteiniphilum</taxon>
    </lineage>
</organism>
<gene>
    <name evidence="2" type="ORF">GCM10010995_13540</name>
</gene>
<evidence type="ECO:0000313" key="2">
    <source>
        <dbReference type="EMBL" id="GGF97655.1"/>
    </source>
</evidence>
<sequence length="654" mass="77110">MKLYNRVKVWLCLIVSITVFAWIWGIKQSLLNISTWLFREVILSYWWLITVILLAIIIYGVRLFQKKQVVDEFIGGQAFIKRFNKILESHQPFVCALTGLVGVGKTHFIKNHMAYKKDKWIYISLFGVATVNELQTEIIAADYQQKSWLSKLLYYIKLLPQVRSYGKLWEEIYYQTNIQDRVIVFDDLERFTQRTNEDTASGSLNLFMGLVEKLRQSNCQIFIILDDTKSKTYANYLDKVIDRHIRLKRSIDNIDFAFDHTDLEEGYKKAIRKYIGSLEIKNVRIIFKITQLFVDLFSKILNDFDEDTRDEFIKLFTLYAYCYYSEHDDNIPSLKYIFEDYQQDQARHLSNEVAKRIIDEPSQEKVQWINQRFYEFLQQYQYHVLPHQERTLLNLLRKAVEDGYIEDEAYLNDSIKGDIKYSIELTKINNLQEKIKSYFFCNFNVTEEMLINKCEEFISLSVEFQKQFSQLPSYAIAQVDELLSHLAFVDSVQCQEISEQLIKQLVDFYENNLSVCPPTPMGGIKSQELKKALEGSSEKYWQTNKKPLTQLINESITTQGRIFELTSFRLYKEYDYITLFLSDSVICDVEFSRVLWCVNDQATNFFNATIKPALEKVAKKNPLNEAKVKNLLKHIESPNDAFNIPKPNFRNMTS</sequence>
<feature type="transmembrane region" description="Helical" evidence="1">
    <location>
        <begin position="45"/>
        <end position="64"/>
    </location>
</feature>
<dbReference type="EMBL" id="BMJS01000012">
    <property type="protein sequence ID" value="GGF97655.1"/>
    <property type="molecule type" value="Genomic_DNA"/>
</dbReference>
<dbReference type="AlphaFoldDB" id="A0A8J2Z431"/>
<keyword evidence="1" id="KW-1133">Transmembrane helix</keyword>
<feature type="transmembrane region" description="Helical" evidence="1">
    <location>
        <begin position="7"/>
        <end position="25"/>
    </location>
</feature>
<reference evidence="2" key="1">
    <citation type="journal article" date="2014" name="Int. J. Syst. Evol. Microbiol.">
        <title>Complete genome sequence of Corynebacterium casei LMG S-19264T (=DSM 44701T), isolated from a smear-ripened cheese.</title>
        <authorList>
            <consortium name="US DOE Joint Genome Institute (JGI-PGF)"/>
            <person name="Walter F."/>
            <person name="Albersmeier A."/>
            <person name="Kalinowski J."/>
            <person name="Ruckert C."/>
        </authorList>
    </citation>
    <scope>NUCLEOTIDE SEQUENCE</scope>
    <source>
        <strain evidence="2">CGMCC 1.15758</strain>
    </source>
</reference>
<keyword evidence="1" id="KW-0472">Membrane</keyword>
<reference evidence="2" key="2">
    <citation type="submission" date="2020-09" db="EMBL/GenBank/DDBJ databases">
        <authorList>
            <person name="Sun Q."/>
            <person name="Zhou Y."/>
        </authorList>
    </citation>
    <scope>NUCLEOTIDE SEQUENCE</scope>
    <source>
        <strain evidence="2">CGMCC 1.15758</strain>
    </source>
</reference>
<proteinExistence type="predicted"/>
<accession>A0A8J2Z431</accession>
<comment type="caution">
    <text evidence="2">The sequence shown here is derived from an EMBL/GenBank/DDBJ whole genome shotgun (WGS) entry which is preliminary data.</text>
</comment>
<name>A0A8J2Z431_9GAMM</name>
<dbReference type="Proteomes" id="UP000636949">
    <property type="component" value="Unassembled WGS sequence"/>
</dbReference>